<dbReference type="SUPFAM" id="SSF55729">
    <property type="entry name" value="Acyl-CoA N-acyltransferases (Nat)"/>
    <property type="match status" value="1"/>
</dbReference>
<dbReference type="STRING" id="204669.Acid345_4095"/>
<dbReference type="Proteomes" id="UP000002432">
    <property type="component" value="Chromosome"/>
</dbReference>
<dbReference type="AlphaFoldDB" id="Q1IJ55"/>
<dbReference type="EnsemblBacteria" id="ABF43095">
    <property type="protein sequence ID" value="ABF43095"/>
    <property type="gene ID" value="Acid345_4095"/>
</dbReference>
<dbReference type="InterPro" id="IPR016181">
    <property type="entry name" value="Acyl_CoA_acyltransferase"/>
</dbReference>
<gene>
    <name evidence="2" type="ordered locus">Acid345_4095</name>
</gene>
<dbReference type="KEGG" id="aba:Acid345_4095"/>
<evidence type="ECO:0000313" key="2">
    <source>
        <dbReference type="EMBL" id="ABF43095.1"/>
    </source>
</evidence>
<dbReference type="OrthoDB" id="95438at2"/>
<proteinExistence type="predicted"/>
<dbReference type="GO" id="GO:0016747">
    <property type="term" value="F:acyltransferase activity, transferring groups other than amino-acyl groups"/>
    <property type="evidence" value="ECO:0007669"/>
    <property type="project" value="InterPro"/>
</dbReference>
<dbReference type="Gene3D" id="3.40.630.30">
    <property type="match status" value="1"/>
</dbReference>
<dbReference type="PROSITE" id="PS51186">
    <property type="entry name" value="GNAT"/>
    <property type="match status" value="1"/>
</dbReference>
<dbReference type="eggNOG" id="COG0456">
    <property type="taxonomic scope" value="Bacteria"/>
</dbReference>
<evidence type="ECO:0000259" key="1">
    <source>
        <dbReference type="PROSITE" id="PS51186"/>
    </source>
</evidence>
<keyword evidence="3" id="KW-1185">Reference proteome</keyword>
<dbReference type="RefSeq" id="WP_011524894.1">
    <property type="nucleotide sequence ID" value="NC_008009.1"/>
</dbReference>
<protein>
    <submittedName>
        <fullName evidence="2">GCN5-related N-acetyltransferase</fullName>
    </submittedName>
</protein>
<evidence type="ECO:0000313" key="3">
    <source>
        <dbReference type="Proteomes" id="UP000002432"/>
    </source>
</evidence>
<accession>Q1IJ55</accession>
<organism evidence="2 3">
    <name type="scientific">Koribacter versatilis (strain Ellin345)</name>
    <dbReference type="NCBI Taxonomy" id="204669"/>
    <lineage>
        <taxon>Bacteria</taxon>
        <taxon>Pseudomonadati</taxon>
        <taxon>Acidobacteriota</taxon>
        <taxon>Terriglobia</taxon>
        <taxon>Terriglobales</taxon>
        <taxon>Candidatus Korobacteraceae</taxon>
        <taxon>Candidatus Korobacter</taxon>
    </lineage>
</organism>
<sequence length="148" mass="16690">MRLEPLSIAAAPALLAMMRLMQIDDPWSVPFDEARALAAVELMLRNPNFGLAWFLEHDGRHIGYIVLSWDYSLEYGGRNAWVDEFFIFSEFRGKGFGAQALELFEQEALAAGATAIHLGVNPGNPAEHLYRRSGFVGHQRYLMTKFLS</sequence>
<dbReference type="CDD" id="cd04301">
    <property type="entry name" value="NAT_SF"/>
    <property type="match status" value="1"/>
</dbReference>
<dbReference type="InterPro" id="IPR000182">
    <property type="entry name" value="GNAT_dom"/>
</dbReference>
<reference evidence="2 3" key="1">
    <citation type="journal article" date="2009" name="Appl. Environ. Microbiol.">
        <title>Three genomes from the phylum Acidobacteria provide insight into the lifestyles of these microorganisms in soils.</title>
        <authorList>
            <person name="Ward N.L."/>
            <person name="Challacombe J.F."/>
            <person name="Janssen P.H."/>
            <person name="Henrissat B."/>
            <person name="Coutinho P.M."/>
            <person name="Wu M."/>
            <person name="Xie G."/>
            <person name="Haft D.H."/>
            <person name="Sait M."/>
            <person name="Badger J."/>
            <person name="Barabote R.D."/>
            <person name="Bradley B."/>
            <person name="Brettin T.S."/>
            <person name="Brinkac L.M."/>
            <person name="Bruce D."/>
            <person name="Creasy T."/>
            <person name="Daugherty S.C."/>
            <person name="Davidsen T.M."/>
            <person name="DeBoy R.T."/>
            <person name="Detter J.C."/>
            <person name="Dodson R.J."/>
            <person name="Durkin A.S."/>
            <person name="Ganapathy A."/>
            <person name="Gwinn-Giglio M."/>
            <person name="Han C.S."/>
            <person name="Khouri H."/>
            <person name="Kiss H."/>
            <person name="Kothari S.P."/>
            <person name="Madupu R."/>
            <person name="Nelson K.E."/>
            <person name="Nelson W.C."/>
            <person name="Paulsen I."/>
            <person name="Penn K."/>
            <person name="Ren Q."/>
            <person name="Rosovitz M.J."/>
            <person name="Selengut J.D."/>
            <person name="Shrivastava S."/>
            <person name="Sullivan S.A."/>
            <person name="Tapia R."/>
            <person name="Thompson L.S."/>
            <person name="Watkins K.L."/>
            <person name="Yang Q."/>
            <person name="Yu C."/>
            <person name="Zafar N."/>
            <person name="Zhou L."/>
            <person name="Kuske C.R."/>
        </authorList>
    </citation>
    <scope>NUCLEOTIDE SEQUENCE [LARGE SCALE GENOMIC DNA]</scope>
    <source>
        <strain evidence="2 3">Ellin345</strain>
    </source>
</reference>
<dbReference type="Pfam" id="PF00583">
    <property type="entry name" value="Acetyltransf_1"/>
    <property type="match status" value="1"/>
</dbReference>
<name>Q1IJ55_KORVE</name>
<dbReference type="HOGENOM" id="CLU_013985_34_9_0"/>
<dbReference type="EMBL" id="CP000360">
    <property type="protein sequence ID" value="ABF43095.1"/>
    <property type="molecule type" value="Genomic_DNA"/>
</dbReference>
<feature type="domain" description="N-acetyltransferase" evidence="1">
    <location>
        <begin position="1"/>
        <end position="148"/>
    </location>
</feature>